<proteinExistence type="predicted"/>
<sequence>MEQIIPIRHHLEINSLKNRIVKRIPRRKRQILEISLVGLSALAVVLNVLSWIYIENLAYLTFVPIFITHYLIYKYQQSVTVIKEIFYKVHEIDDFKEWQYETVYKLLFPLGLSDKSALKRYKKSLRKQIRKLSAWNLKEQLKSKALILQLFCCAISPVFTKYDSIQSFTYNLCMFVCLVIFCRCGERLTKAPSKLLLLLSNKYYIHRDLKKLNDFLNKIEN</sequence>
<gene>
    <name evidence="2" type="ORF">FSB73_18220</name>
</gene>
<feature type="transmembrane region" description="Helical" evidence="1">
    <location>
        <begin position="31"/>
        <end position="51"/>
    </location>
</feature>
<dbReference type="RefSeq" id="WP_146785451.1">
    <property type="nucleotide sequence ID" value="NZ_CP042434.1"/>
</dbReference>
<reference evidence="2 3" key="1">
    <citation type="journal article" date="2017" name="Int. J. Syst. Evol. Microbiol.">
        <title>Arachidicoccus ginsenosidivorans sp. nov., with ginsenoside-converting activity isolated from ginseng cultivating soil.</title>
        <authorList>
            <person name="Siddiqi M.Z."/>
            <person name="Aslam Z."/>
            <person name="Im W.T."/>
        </authorList>
    </citation>
    <scope>NUCLEOTIDE SEQUENCE [LARGE SCALE GENOMIC DNA]</scope>
    <source>
        <strain evidence="2 3">Gsoil 809</strain>
    </source>
</reference>
<accession>A0A5B8VNX4</accession>
<evidence type="ECO:0000313" key="3">
    <source>
        <dbReference type="Proteomes" id="UP000321291"/>
    </source>
</evidence>
<keyword evidence="1" id="KW-0472">Membrane</keyword>
<keyword evidence="1" id="KW-1133">Transmembrane helix</keyword>
<keyword evidence="3" id="KW-1185">Reference proteome</keyword>
<organism evidence="2 3">
    <name type="scientific">Arachidicoccus ginsenosidivorans</name>
    <dbReference type="NCBI Taxonomy" id="496057"/>
    <lineage>
        <taxon>Bacteria</taxon>
        <taxon>Pseudomonadati</taxon>
        <taxon>Bacteroidota</taxon>
        <taxon>Chitinophagia</taxon>
        <taxon>Chitinophagales</taxon>
        <taxon>Chitinophagaceae</taxon>
        <taxon>Arachidicoccus</taxon>
    </lineage>
</organism>
<dbReference type="KEGG" id="agi:FSB73_18220"/>
<evidence type="ECO:0000256" key="1">
    <source>
        <dbReference type="SAM" id="Phobius"/>
    </source>
</evidence>
<keyword evidence="1" id="KW-0812">Transmembrane</keyword>
<dbReference type="Proteomes" id="UP000321291">
    <property type="component" value="Chromosome"/>
</dbReference>
<evidence type="ECO:0000313" key="2">
    <source>
        <dbReference type="EMBL" id="QEC73317.1"/>
    </source>
</evidence>
<dbReference type="EMBL" id="CP042434">
    <property type="protein sequence ID" value="QEC73317.1"/>
    <property type="molecule type" value="Genomic_DNA"/>
</dbReference>
<feature type="transmembrane region" description="Helical" evidence="1">
    <location>
        <begin position="57"/>
        <end position="73"/>
    </location>
</feature>
<protein>
    <submittedName>
        <fullName evidence="2">Uncharacterized protein</fullName>
    </submittedName>
</protein>
<name>A0A5B8VNX4_9BACT</name>
<dbReference type="AlphaFoldDB" id="A0A5B8VNX4"/>